<name>A0A7X3LWN7_9HYPH</name>
<dbReference type="AlphaFoldDB" id="A0A7X3LWN7"/>
<gene>
    <name evidence="2" type="ORF">GR183_16060</name>
</gene>
<dbReference type="SUPFAM" id="SSF53850">
    <property type="entry name" value="Periplasmic binding protein-like II"/>
    <property type="match status" value="1"/>
</dbReference>
<sequence>MAFISAAAAQASDDELPLRPDEFDAETGPEFYEEDYPQEYFVPLPDDYDAPWPDASQGALDGRFDGEMLKLLPSLRYGIVIRNANDPDRAAFRLLEPYRASLETALGIPVNLVAYADLSSLQDALVTGKVDYAELSASAFAQAWKRCGCVEPLAVPAARGGESAYRAALIVANGSAYVTLEDLKGAKLGIGAEGSTTTRRLPFFAFRQIGMDPQKHFGELVEVDGPLDGAKRVMIGILDATLGWTGEGDEVSDGGRGTVAEMEAGRLMEPGSLRIIWRSEPIPNAPHVVRRSLADKIKHRLKVHLLALDVEDPSAFFAIAPRQSPGFVPIGVEAFEPLANTFDNRFSALGGKAGNMKPLSGAEK</sequence>
<dbReference type="EMBL" id="WUMV01000007">
    <property type="protein sequence ID" value="MXN66430.1"/>
    <property type="molecule type" value="Genomic_DNA"/>
</dbReference>
<evidence type="ECO:0000313" key="2">
    <source>
        <dbReference type="EMBL" id="MXN66430.1"/>
    </source>
</evidence>
<dbReference type="PANTHER" id="PTHR35841">
    <property type="entry name" value="PHOSPHONATES-BINDING PERIPLASMIC PROTEIN"/>
    <property type="match status" value="1"/>
</dbReference>
<dbReference type="RefSeq" id="WP_160776652.1">
    <property type="nucleotide sequence ID" value="NZ_WUMV01000007.1"/>
</dbReference>
<dbReference type="Pfam" id="PF12974">
    <property type="entry name" value="Phosphonate-bd"/>
    <property type="match status" value="1"/>
</dbReference>
<evidence type="ECO:0000313" key="3">
    <source>
        <dbReference type="Proteomes" id="UP000433101"/>
    </source>
</evidence>
<dbReference type="Proteomes" id="UP000433101">
    <property type="component" value="Unassembled WGS sequence"/>
</dbReference>
<keyword evidence="3" id="KW-1185">Reference proteome</keyword>
<dbReference type="Gene3D" id="3.40.190.10">
    <property type="entry name" value="Periplasmic binding protein-like II"/>
    <property type="match status" value="2"/>
</dbReference>
<feature type="compositionally biased region" description="Low complexity" evidence="1">
    <location>
        <begin position="1"/>
        <end position="11"/>
    </location>
</feature>
<accession>A0A7X3LWN7</accession>
<evidence type="ECO:0000256" key="1">
    <source>
        <dbReference type="SAM" id="MobiDB-lite"/>
    </source>
</evidence>
<protein>
    <submittedName>
        <fullName evidence="2">PhnD/SsuA/transferrin family substrate-binding protein</fullName>
    </submittedName>
</protein>
<feature type="region of interest" description="Disordered" evidence="1">
    <location>
        <begin position="1"/>
        <end position="20"/>
    </location>
</feature>
<dbReference type="PANTHER" id="PTHR35841:SF1">
    <property type="entry name" value="PHOSPHONATES-BINDING PERIPLASMIC PROTEIN"/>
    <property type="match status" value="1"/>
</dbReference>
<reference evidence="2 3" key="1">
    <citation type="submission" date="2019-12" db="EMBL/GenBank/DDBJ databases">
        <authorList>
            <person name="Li M."/>
        </authorList>
    </citation>
    <scope>NUCLEOTIDE SEQUENCE [LARGE SCALE GENOMIC DNA]</scope>
    <source>
        <strain evidence="2 3">GBMRC 2046</strain>
    </source>
</reference>
<comment type="caution">
    <text evidence="2">The sequence shown here is derived from an EMBL/GenBank/DDBJ whole genome shotgun (WGS) entry which is preliminary data.</text>
</comment>
<organism evidence="2 3">
    <name type="scientific">Stappia sediminis</name>
    <dbReference type="NCBI Taxonomy" id="2692190"/>
    <lineage>
        <taxon>Bacteria</taxon>
        <taxon>Pseudomonadati</taxon>
        <taxon>Pseudomonadota</taxon>
        <taxon>Alphaproteobacteria</taxon>
        <taxon>Hyphomicrobiales</taxon>
        <taxon>Stappiaceae</taxon>
        <taxon>Stappia</taxon>
    </lineage>
</organism>
<proteinExistence type="predicted"/>